<dbReference type="OrthoDB" id="1518325at2759"/>
<evidence type="ECO:0000313" key="3">
    <source>
        <dbReference type="EMBL" id="PWA36753.1"/>
    </source>
</evidence>
<feature type="domain" description="VQ" evidence="2">
    <location>
        <begin position="61"/>
        <end position="86"/>
    </location>
</feature>
<dbReference type="PANTHER" id="PTHR33143:SF63">
    <property type="entry name" value="F16F4.1 PROTEIN"/>
    <property type="match status" value="1"/>
</dbReference>
<dbReference type="EMBL" id="PKPP01017713">
    <property type="protein sequence ID" value="PWA36753.1"/>
    <property type="molecule type" value="Genomic_DNA"/>
</dbReference>
<feature type="compositionally biased region" description="Low complexity" evidence="1">
    <location>
        <begin position="1"/>
        <end position="14"/>
    </location>
</feature>
<sequence length="92" mass="10054">MATTSTSTSITATTQLQRLYGPKPTPLMINKNSSKISKNQSHKPVSRGGDYKSPVIVYLKSPEVVHVLPHEFMTTVQRLTGKTSASSSHQDL</sequence>
<reference evidence="3 4" key="1">
    <citation type="journal article" date="2018" name="Mol. Plant">
        <title>The genome of Artemisia annua provides insight into the evolution of Asteraceae family and artemisinin biosynthesis.</title>
        <authorList>
            <person name="Shen Q."/>
            <person name="Zhang L."/>
            <person name="Liao Z."/>
            <person name="Wang S."/>
            <person name="Yan T."/>
            <person name="Shi P."/>
            <person name="Liu M."/>
            <person name="Fu X."/>
            <person name="Pan Q."/>
            <person name="Wang Y."/>
            <person name="Lv Z."/>
            <person name="Lu X."/>
            <person name="Zhang F."/>
            <person name="Jiang W."/>
            <person name="Ma Y."/>
            <person name="Chen M."/>
            <person name="Hao X."/>
            <person name="Li L."/>
            <person name="Tang Y."/>
            <person name="Lv G."/>
            <person name="Zhou Y."/>
            <person name="Sun X."/>
            <person name="Brodelius P.E."/>
            <person name="Rose J.K.C."/>
            <person name="Tang K."/>
        </authorList>
    </citation>
    <scope>NUCLEOTIDE SEQUENCE [LARGE SCALE GENOMIC DNA]</scope>
    <source>
        <strain evidence="4">cv. Huhao1</strain>
        <tissue evidence="3">Leaf</tissue>
    </source>
</reference>
<comment type="caution">
    <text evidence="3">The sequence shown here is derived from an EMBL/GenBank/DDBJ whole genome shotgun (WGS) entry which is preliminary data.</text>
</comment>
<organism evidence="3 4">
    <name type="scientific">Artemisia annua</name>
    <name type="common">Sweet wormwood</name>
    <dbReference type="NCBI Taxonomy" id="35608"/>
    <lineage>
        <taxon>Eukaryota</taxon>
        <taxon>Viridiplantae</taxon>
        <taxon>Streptophyta</taxon>
        <taxon>Embryophyta</taxon>
        <taxon>Tracheophyta</taxon>
        <taxon>Spermatophyta</taxon>
        <taxon>Magnoliopsida</taxon>
        <taxon>eudicotyledons</taxon>
        <taxon>Gunneridae</taxon>
        <taxon>Pentapetalae</taxon>
        <taxon>asterids</taxon>
        <taxon>campanulids</taxon>
        <taxon>Asterales</taxon>
        <taxon>Asteraceae</taxon>
        <taxon>Asteroideae</taxon>
        <taxon>Anthemideae</taxon>
        <taxon>Artemisiinae</taxon>
        <taxon>Artemisia</taxon>
    </lineage>
</organism>
<protein>
    <submittedName>
        <fullName evidence="3">VQ-like protein</fullName>
    </submittedName>
</protein>
<feature type="compositionally biased region" description="Low complexity" evidence="1">
    <location>
        <begin position="29"/>
        <end position="39"/>
    </location>
</feature>
<dbReference type="GO" id="GO:0005634">
    <property type="term" value="C:nucleus"/>
    <property type="evidence" value="ECO:0007669"/>
    <property type="project" value="TreeGrafter"/>
</dbReference>
<gene>
    <name evidence="3" type="ORF">CTI12_AA597000</name>
</gene>
<name>A0A2U1KJB8_ARTAN</name>
<dbReference type="STRING" id="35608.A0A2U1KJB8"/>
<evidence type="ECO:0000313" key="4">
    <source>
        <dbReference type="Proteomes" id="UP000245207"/>
    </source>
</evidence>
<dbReference type="PANTHER" id="PTHR33143">
    <property type="entry name" value="F16F4.1 PROTEIN-RELATED"/>
    <property type="match status" value="1"/>
</dbReference>
<dbReference type="AlphaFoldDB" id="A0A2U1KJB8"/>
<dbReference type="Pfam" id="PF05678">
    <property type="entry name" value="VQ"/>
    <property type="match status" value="1"/>
</dbReference>
<evidence type="ECO:0000256" key="1">
    <source>
        <dbReference type="SAM" id="MobiDB-lite"/>
    </source>
</evidence>
<feature type="region of interest" description="Disordered" evidence="1">
    <location>
        <begin position="1"/>
        <end position="51"/>
    </location>
</feature>
<evidence type="ECO:0000259" key="2">
    <source>
        <dbReference type="Pfam" id="PF05678"/>
    </source>
</evidence>
<dbReference type="InterPro" id="IPR008889">
    <property type="entry name" value="VQ"/>
</dbReference>
<accession>A0A2U1KJB8</accession>
<keyword evidence="4" id="KW-1185">Reference proteome</keyword>
<dbReference type="InterPro" id="IPR039607">
    <property type="entry name" value="VQ_8/17/18/20/21/25"/>
</dbReference>
<proteinExistence type="predicted"/>
<dbReference type="Proteomes" id="UP000245207">
    <property type="component" value="Unassembled WGS sequence"/>
</dbReference>